<accession>A0A540LKF4</accession>
<evidence type="ECO:0000313" key="1">
    <source>
        <dbReference type="EMBL" id="TQD86946.1"/>
    </source>
</evidence>
<dbReference type="EMBL" id="VIEB01000552">
    <property type="protein sequence ID" value="TQD86946.1"/>
    <property type="molecule type" value="Genomic_DNA"/>
</dbReference>
<reference evidence="1 2" key="1">
    <citation type="journal article" date="2019" name="G3 (Bethesda)">
        <title>Sequencing of a Wild Apple (Malus baccata) Genome Unravels the Differences Between Cultivated and Wild Apple Species Regarding Disease Resistance and Cold Tolerance.</title>
        <authorList>
            <person name="Chen X."/>
        </authorList>
    </citation>
    <scope>NUCLEOTIDE SEQUENCE [LARGE SCALE GENOMIC DNA]</scope>
    <source>
        <strain evidence="2">cv. Shandingzi</strain>
        <tissue evidence="1">Leaves</tissue>
    </source>
</reference>
<dbReference type="STRING" id="106549.A0A540LKF4"/>
<proteinExistence type="predicted"/>
<organism evidence="1 2">
    <name type="scientific">Malus baccata</name>
    <name type="common">Siberian crab apple</name>
    <name type="synonym">Pyrus baccata</name>
    <dbReference type="NCBI Taxonomy" id="106549"/>
    <lineage>
        <taxon>Eukaryota</taxon>
        <taxon>Viridiplantae</taxon>
        <taxon>Streptophyta</taxon>
        <taxon>Embryophyta</taxon>
        <taxon>Tracheophyta</taxon>
        <taxon>Spermatophyta</taxon>
        <taxon>Magnoliopsida</taxon>
        <taxon>eudicotyledons</taxon>
        <taxon>Gunneridae</taxon>
        <taxon>Pentapetalae</taxon>
        <taxon>rosids</taxon>
        <taxon>fabids</taxon>
        <taxon>Rosales</taxon>
        <taxon>Rosaceae</taxon>
        <taxon>Amygdaloideae</taxon>
        <taxon>Maleae</taxon>
        <taxon>Malus</taxon>
    </lineage>
</organism>
<dbReference type="AlphaFoldDB" id="A0A540LKF4"/>
<evidence type="ECO:0000313" key="2">
    <source>
        <dbReference type="Proteomes" id="UP000315295"/>
    </source>
</evidence>
<sequence length="175" mass="20589">MSAPNLKYLSWIGNVMNNNLNFGELLRLEKVKLSHRFGVYDLDSAFKFLYSIRRVKFLILDEATMKVLFRGLVPGPLHDVTFLRIEFEELNEDDIIPTLVSLFKAVPNLNTLHIRRKFFHYQETHSSLFSKSYWELQNLAFVSQLKQVTMDLTYESNGIELAKYMLKHARNLKKN</sequence>
<keyword evidence="2" id="KW-1185">Reference proteome</keyword>
<gene>
    <name evidence="1" type="ORF">C1H46_027460</name>
</gene>
<dbReference type="Proteomes" id="UP000315295">
    <property type="component" value="Unassembled WGS sequence"/>
</dbReference>
<name>A0A540LKF4_MALBA</name>
<evidence type="ECO:0008006" key="3">
    <source>
        <dbReference type="Google" id="ProtNLM"/>
    </source>
</evidence>
<protein>
    <recommendedName>
        <fullName evidence="3">FBD domain-containing protein</fullName>
    </recommendedName>
</protein>
<comment type="caution">
    <text evidence="1">The sequence shown here is derived from an EMBL/GenBank/DDBJ whole genome shotgun (WGS) entry which is preliminary data.</text>
</comment>